<comment type="caution">
    <text evidence="2">The sequence shown here is derived from an EMBL/GenBank/DDBJ whole genome shotgun (WGS) entry which is preliminary data.</text>
</comment>
<dbReference type="HOGENOM" id="CLU_1986845_0_0_1"/>
<evidence type="ECO:0000313" key="3">
    <source>
        <dbReference type="Proteomes" id="UP000007129"/>
    </source>
</evidence>
<dbReference type="EMBL" id="AHHD01000367">
    <property type="protein sequence ID" value="EKG14164.1"/>
    <property type="molecule type" value="Genomic_DNA"/>
</dbReference>
<feature type="region of interest" description="Disordered" evidence="1">
    <location>
        <begin position="98"/>
        <end position="126"/>
    </location>
</feature>
<organism evidence="2 3">
    <name type="scientific">Macrophomina phaseolina (strain MS6)</name>
    <name type="common">Charcoal rot fungus</name>
    <dbReference type="NCBI Taxonomy" id="1126212"/>
    <lineage>
        <taxon>Eukaryota</taxon>
        <taxon>Fungi</taxon>
        <taxon>Dikarya</taxon>
        <taxon>Ascomycota</taxon>
        <taxon>Pezizomycotina</taxon>
        <taxon>Dothideomycetes</taxon>
        <taxon>Dothideomycetes incertae sedis</taxon>
        <taxon>Botryosphaeriales</taxon>
        <taxon>Botryosphaeriaceae</taxon>
        <taxon>Macrophomina</taxon>
    </lineage>
</organism>
<name>K2RVG1_MACPH</name>
<gene>
    <name evidence="2" type="ORF">MPH_08667</name>
</gene>
<evidence type="ECO:0000313" key="2">
    <source>
        <dbReference type="EMBL" id="EKG14164.1"/>
    </source>
</evidence>
<dbReference type="AlphaFoldDB" id="K2RVG1"/>
<accession>K2RVG1</accession>
<dbReference type="InParanoid" id="K2RVG1"/>
<proteinExistence type="predicted"/>
<evidence type="ECO:0000256" key="1">
    <source>
        <dbReference type="SAM" id="MobiDB-lite"/>
    </source>
</evidence>
<protein>
    <submittedName>
        <fullName evidence="2">Uncharacterized protein</fullName>
    </submittedName>
</protein>
<reference evidence="2 3" key="1">
    <citation type="journal article" date="2012" name="BMC Genomics">
        <title>Tools to kill: Genome of one of the most destructive plant pathogenic fungi Macrophomina phaseolina.</title>
        <authorList>
            <person name="Islam M.S."/>
            <person name="Haque M.S."/>
            <person name="Islam M.M."/>
            <person name="Emdad E.M."/>
            <person name="Halim A."/>
            <person name="Hossen Q.M.M."/>
            <person name="Hossain M.Z."/>
            <person name="Ahmed B."/>
            <person name="Rahim S."/>
            <person name="Rahman M.S."/>
            <person name="Alam M.M."/>
            <person name="Hou S."/>
            <person name="Wan X."/>
            <person name="Saito J.A."/>
            <person name="Alam M."/>
        </authorList>
    </citation>
    <scope>NUCLEOTIDE SEQUENCE [LARGE SCALE GENOMIC DNA]</scope>
    <source>
        <strain evidence="2 3">MS6</strain>
    </source>
</reference>
<sequence>MKGGTLTLSSRQGQQAVVIWRRLLGGRTLLSVIAAEAHLDAKEIAKKATLRVHKLGWGMSVRPRSPGQEILFPANDGNRERKIKTPLRTWKLQDVAKSRDSEVKGGVCRPPASSSRTQPIIRARRN</sequence>
<dbReference type="VEuPathDB" id="FungiDB:MPH_08667"/>
<feature type="non-terminal residue" evidence="2">
    <location>
        <position position="126"/>
    </location>
</feature>
<dbReference type="Proteomes" id="UP000007129">
    <property type="component" value="Unassembled WGS sequence"/>
</dbReference>